<dbReference type="Pfam" id="PF02170">
    <property type="entry name" value="PAZ"/>
    <property type="match status" value="1"/>
</dbReference>
<protein>
    <submittedName>
        <fullName evidence="4">Argonaute linker 2 domain,Ribonuclease H-like domain,PAZ domain,Piwi domain,Argonaute, linker 1</fullName>
    </submittedName>
</protein>
<evidence type="ECO:0000313" key="5">
    <source>
        <dbReference type="Proteomes" id="UP000325440"/>
    </source>
</evidence>
<dbReference type="InterPro" id="IPR032472">
    <property type="entry name" value="ArgoL2"/>
</dbReference>
<dbReference type="Pfam" id="PF16488">
    <property type="entry name" value="ArgoL2"/>
    <property type="match status" value="1"/>
</dbReference>
<dbReference type="PROSITE" id="PS50822">
    <property type="entry name" value="PIWI"/>
    <property type="match status" value="1"/>
</dbReference>
<dbReference type="SMART" id="SM00950">
    <property type="entry name" value="Piwi"/>
    <property type="match status" value="1"/>
</dbReference>
<dbReference type="Pfam" id="PF16486">
    <property type="entry name" value="ArgoN"/>
    <property type="match status" value="1"/>
</dbReference>
<dbReference type="SUPFAM" id="SSF101690">
    <property type="entry name" value="PAZ domain"/>
    <property type="match status" value="1"/>
</dbReference>
<proteinExistence type="predicted"/>
<dbReference type="InterPro" id="IPR014811">
    <property type="entry name" value="ArgoL1"/>
</dbReference>
<dbReference type="GO" id="GO:0003723">
    <property type="term" value="F:RNA binding"/>
    <property type="evidence" value="ECO:0007669"/>
    <property type="project" value="InterPro"/>
</dbReference>
<dbReference type="Gene3D" id="3.40.50.2300">
    <property type="match status" value="1"/>
</dbReference>
<dbReference type="InterPro" id="IPR036397">
    <property type="entry name" value="RNaseH_sf"/>
</dbReference>
<dbReference type="Pfam" id="PF02171">
    <property type="entry name" value="Piwi"/>
    <property type="match status" value="1"/>
</dbReference>
<dbReference type="InterPro" id="IPR036085">
    <property type="entry name" value="PAZ_dom_sf"/>
</dbReference>
<dbReference type="Gene3D" id="3.30.420.10">
    <property type="entry name" value="Ribonuclease H-like superfamily/Ribonuclease H"/>
    <property type="match status" value="1"/>
</dbReference>
<dbReference type="Pfam" id="PF08699">
    <property type="entry name" value="ArgoL1"/>
    <property type="match status" value="1"/>
</dbReference>
<dbReference type="AlphaFoldDB" id="A0A5E4NGV9"/>
<dbReference type="Gene3D" id="2.170.260.10">
    <property type="entry name" value="paz domain"/>
    <property type="match status" value="1"/>
</dbReference>
<dbReference type="CDD" id="cd04657">
    <property type="entry name" value="Piwi_ago-like"/>
    <property type="match status" value="1"/>
</dbReference>
<accession>A0A5E4NGV9</accession>
<feature type="compositionally biased region" description="Polar residues" evidence="1">
    <location>
        <begin position="31"/>
        <end position="49"/>
    </location>
</feature>
<dbReference type="Proteomes" id="UP000325440">
    <property type="component" value="Unassembled WGS sequence"/>
</dbReference>
<feature type="compositionally biased region" description="Polar residues" evidence="1">
    <location>
        <begin position="69"/>
        <end position="84"/>
    </location>
</feature>
<dbReference type="PROSITE" id="PS50821">
    <property type="entry name" value="PAZ"/>
    <property type="match status" value="1"/>
</dbReference>
<gene>
    <name evidence="4" type="ORF">CINCED_3A015370</name>
</gene>
<evidence type="ECO:0000259" key="3">
    <source>
        <dbReference type="PROSITE" id="PS50822"/>
    </source>
</evidence>
<evidence type="ECO:0000256" key="1">
    <source>
        <dbReference type="SAM" id="MobiDB-lite"/>
    </source>
</evidence>
<evidence type="ECO:0000259" key="2">
    <source>
        <dbReference type="PROSITE" id="PS50821"/>
    </source>
</evidence>
<dbReference type="InterPro" id="IPR003165">
    <property type="entry name" value="Piwi"/>
</dbReference>
<evidence type="ECO:0000313" key="4">
    <source>
        <dbReference type="EMBL" id="VVC42412.1"/>
    </source>
</evidence>
<organism evidence="4 5">
    <name type="scientific">Cinara cedri</name>
    <dbReference type="NCBI Taxonomy" id="506608"/>
    <lineage>
        <taxon>Eukaryota</taxon>
        <taxon>Metazoa</taxon>
        <taxon>Ecdysozoa</taxon>
        <taxon>Arthropoda</taxon>
        <taxon>Hexapoda</taxon>
        <taxon>Insecta</taxon>
        <taxon>Pterygota</taxon>
        <taxon>Neoptera</taxon>
        <taxon>Paraneoptera</taxon>
        <taxon>Hemiptera</taxon>
        <taxon>Sternorrhyncha</taxon>
        <taxon>Aphidomorpha</taxon>
        <taxon>Aphidoidea</taxon>
        <taxon>Aphididae</taxon>
        <taxon>Lachninae</taxon>
        <taxon>Cinara</taxon>
    </lineage>
</organism>
<dbReference type="SMART" id="SM01163">
    <property type="entry name" value="DUF1785"/>
    <property type="match status" value="1"/>
</dbReference>
<dbReference type="CDD" id="cd02846">
    <property type="entry name" value="PAZ_argonaute_like"/>
    <property type="match status" value="1"/>
</dbReference>
<dbReference type="InterPro" id="IPR012337">
    <property type="entry name" value="RNaseH-like_sf"/>
</dbReference>
<dbReference type="EMBL" id="CABPRJ010001952">
    <property type="protein sequence ID" value="VVC42412.1"/>
    <property type="molecule type" value="Genomic_DNA"/>
</dbReference>
<feature type="domain" description="Piwi" evidence="3">
    <location>
        <begin position="612"/>
        <end position="913"/>
    </location>
</feature>
<dbReference type="OrthoDB" id="10252740at2759"/>
<dbReference type="PANTHER" id="PTHR22891">
    <property type="entry name" value="EUKARYOTIC TRANSLATION INITIATION FACTOR 2C"/>
    <property type="match status" value="1"/>
</dbReference>
<name>A0A5E4NGV9_9HEMI</name>
<dbReference type="InterPro" id="IPR003100">
    <property type="entry name" value="PAZ_dom"/>
</dbReference>
<reference evidence="4 5" key="1">
    <citation type="submission" date="2019-08" db="EMBL/GenBank/DDBJ databases">
        <authorList>
            <person name="Alioto T."/>
            <person name="Alioto T."/>
            <person name="Gomez Garrido J."/>
        </authorList>
    </citation>
    <scope>NUCLEOTIDE SEQUENCE [LARGE SCALE GENOMIC DNA]</scope>
</reference>
<sequence>MEKQSSANEEQDGSRKNKKKGKSNVPPNPSQNKIHQKQQQLLEGNSTKSSEGKNVAQQKQQQQKKTRTKPTNEPDNLQKQSLKTEQAAPLKSKVLNQMESINPQIDQQIGILRNRLVIPKRKNPKMGGTLGRHTEVEVNYLPLDLDKMFKKTIYHIDCQFNPELPKRLLRTALEKFVDKHYHGTLFAFDGRRNMYTTKDLKGKAGLITVLNEEDGKSVDFTIVTSVVNHINMAKIQEYLKTGSSNCPPGEAFQALDIILKNRPFSLRFTNVERSFFPVQSMTPPDLGEGMELWKGISQSPVMGWKPYLNIDVVHRGFPKHQSLTSYIQNELNSRLDTELDSRTLNALLSYVKGLKVDFMVPNQPNTKRSYKVGGLLDTATKHIFEVNDGNNAIETKFKILSVFQYYKIKRNYIIKYPNLPCLQVGNKITAVPIELCNVQKGQLQMRKLTENQSAQMIKNAVRPPKERQHTIEKCINDMKYNQDPVLREFGINVQEKFACIPARILDQPSLTYFQNKETKPIAGIWKSDKFSKSVKLTRWIVLNLDSHTYASSIKNFEVLLMQSGRELNVPVNPMDSIHNLSFSKFENVDIIEREITTVLKKLMAKNIPPIELIVVIIPDYPIGIYAAVKQASELHVGILTQCIKSKTMFKMKISTTTSILMKINSKLNGINHTLSLKSSPSCMTGAIIFGADVTHPSLDQTDGPSIAAVTASHDLSGSQYNMEWRIQSSKVEIIQDLEDIVYKQLLKYKERTKIIPKKILYFRDGVSEGQFLQLLEYELIAIRRACLRLNLNYQPPITFLVVQKRHHTRIFPKHQIDKSGKFQNVPSGTVIDTQITHPTELDFYLCSHASIQGTSRPTKYHLIWDDSSFTEDEIEKLTFYLCFITARCTSSISYPAPTYYAHLAAFRARSYIANKTIKVSCLADEQVKHQLNAGFTVATPMFFI</sequence>
<keyword evidence="5" id="KW-1185">Reference proteome</keyword>
<dbReference type="InterPro" id="IPR032474">
    <property type="entry name" value="Argonaute_N"/>
</dbReference>
<dbReference type="InterPro" id="IPR045246">
    <property type="entry name" value="Piwi_ago-like"/>
</dbReference>
<feature type="domain" description="PAZ" evidence="2">
    <location>
        <begin position="322"/>
        <end position="440"/>
    </location>
</feature>
<feature type="region of interest" description="Disordered" evidence="1">
    <location>
        <begin position="1"/>
        <end position="88"/>
    </location>
</feature>
<dbReference type="GO" id="GO:0034587">
    <property type="term" value="P:piRNA processing"/>
    <property type="evidence" value="ECO:0007669"/>
    <property type="project" value="UniProtKB-ARBA"/>
</dbReference>
<dbReference type="SUPFAM" id="SSF53098">
    <property type="entry name" value="Ribonuclease H-like"/>
    <property type="match status" value="1"/>
</dbReference>